<dbReference type="GO" id="GO:0022857">
    <property type="term" value="F:transmembrane transporter activity"/>
    <property type="evidence" value="ECO:0007669"/>
    <property type="project" value="InterPro"/>
</dbReference>
<accession>A0A6A5BKF9</accession>
<dbReference type="PANTHER" id="PTHR31218">
    <property type="entry name" value="WAT1-RELATED PROTEIN"/>
    <property type="match status" value="1"/>
</dbReference>
<keyword evidence="2 6" id="KW-0812">Transmembrane</keyword>
<feature type="transmembrane region" description="Helical" evidence="6">
    <location>
        <begin position="253"/>
        <end position="276"/>
    </location>
</feature>
<feature type="transmembrane region" description="Helical" evidence="6">
    <location>
        <begin position="424"/>
        <end position="442"/>
    </location>
</feature>
<feature type="region of interest" description="Disordered" evidence="5">
    <location>
        <begin position="451"/>
        <end position="479"/>
    </location>
</feature>
<evidence type="ECO:0000256" key="1">
    <source>
        <dbReference type="ARBA" id="ARBA00004141"/>
    </source>
</evidence>
<evidence type="ECO:0000256" key="3">
    <source>
        <dbReference type="ARBA" id="ARBA00022989"/>
    </source>
</evidence>
<feature type="compositionally biased region" description="Acidic residues" evidence="5">
    <location>
        <begin position="470"/>
        <end position="479"/>
    </location>
</feature>
<dbReference type="AlphaFoldDB" id="A0A6A5BKF9"/>
<comment type="subcellular location">
    <subcellularLocation>
        <location evidence="1">Membrane</location>
        <topology evidence="1">Multi-pass membrane protein</topology>
    </subcellularLocation>
</comment>
<dbReference type="InterPro" id="IPR000620">
    <property type="entry name" value="EamA_dom"/>
</dbReference>
<feature type="transmembrane region" description="Helical" evidence="6">
    <location>
        <begin position="368"/>
        <end position="386"/>
    </location>
</feature>
<evidence type="ECO:0000259" key="7">
    <source>
        <dbReference type="Pfam" id="PF00892"/>
    </source>
</evidence>
<protein>
    <recommendedName>
        <fullName evidence="7">EamA domain-containing protein</fullName>
    </recommendedName>
</protein>
<evidence type="ECO:0000256" key="4">
    <source>
        <dbReference type="ARBA" id="ARBA00023136"/>
    </source>
</evidence>
<dbReference type="Proteomes" id="UP000444721">
    <property type="component" value="Unassembled WGS sequence"/>
</dbReference>
<keyword evidence="3 6" id="KW-1133">Transmembrane helix</keyword>
<evidence type="ECO:0000256" key="6">
    <source>
        <dbReference type="SAM" id="Phobius"/>
    </source>
</evidence>
<feature type="transmembrane region" description="Helical" evidence="6">
    <location>
        <begin position="398"/>
        <end position="418"/>
    </location>
</feature>
<evidence type="ECO:0000313" key="9">
    <source>
        <dbReference type="Proteomes" id="UP000444721"/>
    </source>
</evidence>
<keyword evidence="4 6" id="KW-0472">Membrane</keyword>
<feature type="transmembrane region" description="Helical" evidence="6">
    <location>
        <begin position="227"/>
        <end position="246"/>
    </location>
</feature>
<gene>
    <name evidence="8" type="ORF">FDP41_002303</name>
</gene>
<feature type="transmembrane region" description="Helical" evidence="6">
    <location>
        <begin position="202"/>
        <end position="221"/>
    </location>
</feature>
<evidence type="ECO:0000256" key="5">
    <source>
        <dbReference type="SAM" id="MobiDB-lite"/>
    </source>
</evidence>
<dbReference type="VEuPathDB" id="AmoebaDB:NF0008110"/>
<dbReference type="RefSeq" id="XP_044563196.1">
    <property type="nucleotide sequence ID" value="XM_044705483.1"/>
</dbReference>
<keyword evidence="9" id="KW-1185">Reference proteome</keyword>
<reference evidence="8 9" key="1">
    <citation type="journal article" date="2019" name="Sci. Rep.">
        <title>Nanopore sequencing improves the draft genome of the human pathogenic amoeba Naegleria fowleri.</title>
        <authorList>
            <person name="Liechti N."/>
            <person name="Schurch N."/>
            <person name="Bruggmann R."/>
            <person name="Wittwer M."/>
        </authorList>
    </citation>
    <scope>NUCLEOTIDE SEQUENCE [LARGE SCALE GENOMIC DNA]</scope>
    <source>
        <strain evidence="8 9">ATCC 30894</strain>
    </source>
</reference>
<dbReference type="OrthoDB" id="1728340at2759"/>
<feature type="transmembrane region" description="Helical" evidence="6">
    <location>
        <begin position="335"/>
        <end position="356"/>
    </location>
</feature>
<feature type="transmembrane region" description="Helical" evidence="6">
    <location>
        <begin position="149"/>
        <end position="167"/>
    </location>
</feature>
<dbReference type="SUPFAM" id="SSF103481">
    <property type="entry name" value="Multidrug resistance efflux transporter EmrE"/>
    <property type="match status" value="2"/>
</dbReference>
<dbReference type="VEuPathDB" id="AmoebaDB:FDP41_002303"/>
<dbReference type="GeneID" id="68109521"/>
<comment type="caution">
    <text evidence="8">The sequence shown here is derived from an EMBL/GenBank/DDBJ whole genome shotgun (WGS) entry which is preliminary data.</text>
</comment>
<dbReference type="InterPro" id="IPR037185">
    <property type="entry name" value="EmrE-like"/>
</dbReference>
<organism evidence="8 9">
    <name type="scientific">Naegleria fowleri</name>
    <name type="common">Brain eating amoeba</name>
    <dbReference type="NCBI Taxonomy" id="5763"/>
    <lineage>
        <taxon>Eukaryota</taxon>
        <taxon>Discoba</taxon>
        <taxon>Heterolobosea</taxon>
        <taxon>Tetramitia</taxon>
        <taxon>Eutetramitia</taxon>
        <taxon>Vahlkampfiidae</taxon>
        <taxon>Naegleria</taxon>
    </lineage>
</organism>
<dbReference type="EMBL" id="VFQX01000029">
    <property type="protein sequence ID" value="KAF0978483.1"/>
    <property type="molecule type" value="Genomic_DNA"/>
</dbReference>
<dbReference type="InterPro" id="IPR030184">
    <property type="entry name" value="WAT1-related"/>
</dbReference>
<feature type="domain" description="EamA" evidence="7">
    <location>
        <begin position="304"/>
        <end position="440"/>
    </location>
</feature>
<sequence>MASLPRPDAESSATQLSIKSNQDYDASSIMIKTNSQPHAMIIGATNNDDTLDEETMFIKNHNDDDLDEQHNFKTIIIDEHPLSIQEAHDESPIETSKKGILEKLKKGAHWFFSSQLYANLLMTGTLFTFGGFCVLAPNPIRAFQPPIFAFVRVSLITIVLFFLSIFVDRNYSFRSERALSRYNNPIIRYIKKKTPTFKMFKSLFICGSMNTINMIFFVIGLNMTNATVAGLLQPFIAEVCIFSILLKRESKGIIKILGVLISCFGAISMLGISALLNEEDAITEEQDPEESPQKSILQTFSFTIGMIFIFVNTLAYSIYLILLKKLTKKVPPVTLSLWTFFGGLLIPFVVACYYYPSFQSQKLDSNSYIGLAYAVFIHGTLSFVMNSKASSLTSPTVIGIYNTVSPIVTTIMTVTISGETVSPWIIPGAIGILIGLALVIFSKWREEKQRQKEEEMAIEKQTQQHQRDEEQQELQDEQS</sequence>
<dbReference type="OMA" id="VMPAMSQ"/>
<feature type="transmembrane region" description="Helical" evidence="6">
    <location>
        <begin position="296"/>
        <end position="323"/>
    </location>
</feature>
<evidence type="ECO:0000313" key="8">
    <source>
        <dbReference type="EMBL" id="KAF0978483.1"/>
    </source>
</evidence>
<feature type="transmembrane region" description="Helical" evidence="6">
    <location>
        <begin position="116"/>
        <end position="137"/>
    </location>
</feature>
<dbReference type="GO" id="GO:0016020">
    <property type="term" value="C:membrane"/>
    <property type="evidence" value="ECO:0007669"/>
    <property type="project" value="UniProtKB-SubCell"/>
</dbReference>
<proteinExistence type="predicted"/>
<name>A0A6A5BKF9_NAEFO</name>
<dbReference type="Pfam" id="PF00892">
    <property type="entry name" value="EamA"/>
    <property type="match status" value="1"/>
</dbReference>
<dbReference type="VEuPathDB" id="AmoebaDB:NfTy_042670"/>
<evidence type="ECO:0000256" key="2">
    <source>
        <dbReference type="ARBA" id="ARBA00022692"/>
    </source>
</evidence>